<dbReference type="InterPro" id="IPR005467">
    <property type="entry name" value="His_kinase_dom"/>
</dbReference>
<accession>A0ABT0DFT1</accession>
<dbReference type="PANTHER" id="PTHR43065:SF42">
    <property type="entry name" value="TWO-COMPONENT SENSOR PPRA"/>
    <property type="match status" value="1"/>
</dbReference>
<dbReference type="PROSITE" id="PS50109">
    <property type="entry name" value="HIS_KIN"/>
    <property type="match status" value="1"/>
</dbReference>
<dbReference type="SUPFAM" id="SSF55874">
    <property type="entry name" value="ATPase domain of HSP90 chaperone/DNA topoisomerase II/histidine kinase"/>
    <property type="match status" value="1"/>
</dbReference>
<feature type="domain" description="Histidine kinase" evidence="4">
    <location>
        <begin position="412"/>
        <end position="628"/>
    </location>
</feature>
<reference evidence="5 6" key="1">
    <citation type="submission" date="2022-04" db="EMBL/GenBank/DDBJ databases">
        <authorList>
            <person name="Grouzdev D.S."/>
            <person name="Pantiukh K.S."/>
            <person name="Krutkina M.S."/>
        </authorList>
    </citation>
    <scope>NUCLEOTIDE SEQUENCE [LARGE SCALE GENOMIC DNA]</scope>
    <source>
        <strain evidence="5 6">6x-1</strain>
    </source>
</reference>
<gene>
    <name evidence="5" type="ORF">MWN34_17665</name>
</gene>
<evidence type="ECO:0000256" key="2">
    <source>
        <dbReference type="ARBA" id="ARBA00012438"/>
    </source>
</evidence>
<dbReference type="Gene3D" id="3.40.50.2300">
    <property type="match status" value="2"/>
</dbReference>
<evidence type="ECO:0000259" key="4">
    <source>
        <dbReference type="PROSITE" id="PS50109"/>
    </source>
</evidence>
<comment type="caution">
    <text evidence="5">The sequence shown here is derived from an EMBL/GenBank/DDBJ whole genome shotgun (WGS) entry which is preliminary data.</text>
</comment>
<dbReference type="InterPro" id="IPR004358">
    <property type="entry name" value="Sig_transdc_His_kin-like_C"/>
</dbReference>
<organism evidence="5 6">
    <name type="scientific">Ancylobacter crimeensis</name>
    <dbReference type="NCBI Taxonomy" id="2579147"/>
    <lineage>
        <taxon>Bacteria</taxon>
        <taxon>Pseudomonadati</taxon>
        <taxon>Pseudomonadota</taxon>
        <taxon>Alphaproteobacteria</taxon>
        <taxon>Hyphomicrobiales</taxon>
        <taxon>Xanthobacteraceae</taxon>
        <taxon>Ancylobacter</taxon>
    </lineage>
</organism>
<dbReference type="Pfam" id="PF02518">
    <property type="entry name" value="HATPase_c"/>
    <property type="match status" value="1"/>
</dbReference>
<dbReference type="SMART" id="SM00388">
    <property type="entry name" value="HisKA"/>
    <property type="match status" value="1"/>
</dbReference>
<sequence>MSWPARAQVQRCFAHRLLETIFLGALCVLCAGHSLPCRADQAPRSILVLEQSDVRGPFYAAIFSGLRSIVNSTAKAPVTIYVENLDLNRFSGEDYEQSLRQHLNVKYKDKPIGVLVSVGAGALDYALRLREALWPGTPLVFSFIDEASLAAQTLPPGVTGQTVRLRLEDMVTAAAIIVPDLAHVALVGDRFDTQPVFRSFGAEARGIAERLDVIDLTGLPMTELLERVALLPERTAILYTAVYSDGRGTYFTPADAMAMIAAKANRPIIGPVESYIGRGTTGGFVAIPTTIGEQSGALALRIIDGETPSLPPVASVADPTPVFDWRELQRWGVDEARLPKGSDIRFRSPRIWQEYPLQIAGTIAVVVFQSGLIAALLYEYRRRRLAEVEARTRLDELAHVNRYAIAGELSASIAHQVNQPLGAVLANAEAAALLLDRPVPDRDEIREILDDIKRDGLRASGVIAGLRRMLKKADSVQHHVDLNQVLDETFRFVAAKAADAHVDLVRDPSPRPLVVHGDPVQLQQVVLNLAINAIEAIGATNRGSGKITGRVRSPEPGIAELSISDNGHGLPDEDRRQIFEAFYSSKPDGMGMGLSIARTIVERHGGSIMAESNPGGGSVFLVKLPLGREGMGAS</sequence>
<dbReference type="PANTHER" id="PTHR43065">
    <property type="entry name" value="SENSOR HISTIDINE KINASE"/>
    <property type="match status" value="1"/>
</dbReference>
<comment type="catalytic activity">
    <reaction evidence="1">
        <text>ATP + protein L-histidine = ADP + protein N-phospho-L-histidine.</text>
        <dbReference type="EC" id="2.7.13.3"/>
    </reaction>
</comment>
<dbReference type="Gene3D" id="3.30.565.10">
    <property type="entry name" value="Histidine kinase-like ATPase, C-terminal domain"/>
    <property type="match status" value="1"/>
</dbReference>
<keyword evidence="5" id="KW-0808">Transferase</keyword>
<evidence type="ECO:0000256" key="3">
    <source>
        <dbReference type="ARBA" id="ARBA00022553"/>
    </source>
</evidence>
<dbReference type="InterPro" id="IPR036097">
    <property type="entry name" value="HisK_dim/P_sf"/>
</dbReference>
<dbReference type="RefSeq" id="WP_247030631.1">
    <property type="nucleotide sequence ID" value="NZ_JALKCH010000014.1"/>
</dbReference>
<dbReference type="InterPro" id="IPR036890">
    <property type="entry name" value="HATPase_C_sf"/>
</dbReference>
<name>A0ABT0DFT1_9HYPH</name>
<dbReference type="EC" id="2.7.13.3" evidence="2"/>
<dbReference type="SMART" id="SM00387">
    <property type="entry name" value="HATPase_c"/>
    <property type="match status" value="1"/>
</dbReference>
<evidence type="ECO:0000313" key="5">
    <source>
        <dbReference type="EMBL" id="MCK0198729.1"/>
    </source>
</evidence>
<dbReference type="Gene3D" id="1.10.287.130">
    <property type="match status" value="1"/>
</dbReference>
<keyword evidence="5" id="KW-0418">Kinase</keyword>
<dbReference type="Proteomes" id="UP001203284">
    <property type="component" value="Unassembled WGS sequence"/>
</dbReference>
<proteinExistence type="predicted"/>
<keyword evidence="6" id="KW-1185">Reference proteome</keyword>
<protein>
    <recommendedName>
        <fullName evidence="2">histidine kinase</fullName>
        <ecNumber evidence="2">2.7.13.3</ecNumber>
    </recommendedName>
</protein>
<dbReference type="PRINTS" id="PR00344">
    <property type="entry name" value="BCTRLSENSOR"/>
</dbReference>
<dbReference type="SUPFAM" id="SSF47384">
    <property type="entry name" value="Homodimeric domain of signal transducing histidine kinase"/>
    <property type="match status" value="1"/>
</dbReference>
<dbReference type="InterPro" id="IPR003661">
    <property type="entry name" value="HisK_dim/P_dom"/>
</dbReference>
<dbReference type="InterPro" id="IPR003594">
    <property type="entry name" value="HATPase_dom"/>
</dbReference>
<dbReference type="EMBL" id="JALKCH010000014">
    <property type="protein sequence ID" value="MCK0198729.1"/>
    <property type="molecule type" value="Genomic_DNA"/>
</dbReference>
<dbReference type="GO" id="GO:0016301">
    <property type="term" value="F:kinase activity"/>
    <property type="evidence" value="ECO:0007669"/>
    <property type="project" value="UniProtKB-KW"/>
</dbReference>
<evidence type="ECO:0000256" key="1">
    <source>
        <dbReference type="ARBA" id="ARBA00000085"/>
    </source>
</evidence>
<keyword evidence="3" id="KW-0597">Phosphoprotein</keyword>
<evidence type="ECO:0000313" key="6">
    <source>
        <dbReference type="Proteomes" id="UP001203284"/>
    </source>
</evidence>